<organism evidence="3 4">
    <name type="scientific">Trypanosoma equiperdum</name>
    <dbReference type="NCBI Taxonomy" id="5694"/>
    <lineage>
        <taxon>Eukaryota</taxon>
        <taxon>Discoba</taxon>
        <taxon>Euglenozoa</taxon>
        <taxon>Kinetoplastea</taxon>
        <taxon>Metakinetoplastina</taxon>
        <taxon>Trypanosomatida</taxon>
        <taxon>Trypanosomatidae</taxon>
        <taxon>Trypanosoma</taxon>
    </lineage>
</organism>
<protein>
    <submittedName>
        <fullName evidence="3">Uncharacterized protein</fullName>
    </submittedName>
</protein>
<evidence type="ECO:0000313" key="3">
    <source>
        <dbReference type="EMBL" id="SCU72673.1"/>
    </source>
</evidence>
<dbReference type="GeneID" id="92378191"/>
<proteinExistence type="predicted"/>
<name>A0A1G4IK27_TRYEQ</name>
<reference evidence="3" key="1">
    <citation type="submission" date="2016-09" db="EMBL/GenBank/DDBJ databases">
        <authorList>
            <person name="Hebert L."/>
            <person name="Moumen B."/>
        </authorList>
    </citation>
    <scope>NUCLEOTIDE SEQUENCE [LARGE SCALE GENOMIC DNA]</scope>
    <source>
        <strain evidence="3">OVI</strain>
    </source>
</reference>
<keyword evidence="4" id="KW-1185">Reference proteome</keyword>
<evidence type="ECO:0000256" key="2">
    <source>
        <dbReference type="SAM" id="MobiDB-lite"/>
    </source>
</evidence>
<evidence type="ECO:0000313" key="4">
    <source>
        <dbReference type="Proteomes" id="UP000195570"/>
    </source>
</evidence>
<keyword evidence="1" id="KW-0175">Coiled coil</keyword>
<feature type="coiled-coil region" evidence="1">
    <location>
        <begin position="395"/>
        <end position="429"/>
    </location>
</feature>
<dbReference type="Proteomes" id="UP000195570">
    <property type="component" value="Unassembled WGS sequence"/>
</dbReference>
<dbReference type="RefSeq" id="XP_067083146.1">
    <property type="nucleotide sequence ID" value="XM_067227045.1"/>
</dbReference>
<feature type="coiled-coil region" evidence="1">
    <location>
        <begin position="3"/>
        <end position="58"/>
    </location>
</feature>
<dbReference type="AlphaFoldDB" id="A0A1G4IK27"/>
<evidence type="ECO:0000256" key="1">
    <source>
        <dbReference type="SAM" id="Coils"/>
    </source>
</evidence>
<gene>
    <name evidence="3" type="ORF">TEOVI_000425100</name>
</gene>
<dbReference type="VEuPathDB" id="TriTrypDB:TEOVI_000425100"/>
<feature type="region of interest" description="Disordered" evidence="2">
    <location>
        <begin position="292"/>
        <end position="317"/>
    </location>
</feature>
<comment type="caution">
    <text evidence="3">The sequence shown here is derived from an EMBL/GenBank/DDBJ whole genome shotgun (WGS) entry which is preliminary data.</text>
</comment>
<dbReference type="EMBL" id="CZPT02001895">
    <property type="protein sequence ID" value="SCU72673.1"/>
    <property type="molecule type" value="Genomic_DNA"/>
</dbReference>
<feature type="coiled-coil region" evidence="1">
    <location>
        <begin position="197"/>
        <end position="271"/>
    </location>
</feature>
<sequence>MKDDELERKIEAAQQKLAALKQREEDMEVEQRQKESLLSQLKDQINDLDRKKGMILERVKEVNAETDAVRSYLHSIEHLDMLEGMLFERKTQLLHQQRRRDMLLQQLSDVETALGKSRTQSDEELNNDTECDCTPSVEEWENINLLRRNANGIYRFFRSSMSHALDHPATVFHQSIRKMSRMARDREVELAMQVECIETYTQQMVLQERTLSRIEHEYKQEVGSMQRSGRSMLQAMGEAAEAEVAELRIAIQRALEERSELQSRLRRHNKTSQNNGLLLNGNLLIAENRHSDPLEGEKKCGDEKGDGTSVRVEADTEKQELASPRLVNGEEILSPVETNATRTTDPARFTGEYLPRVSNDPELDGLRRQVATMERYALRMHRRYEELEEDVAKRLKEHDINVKRQETKLKEATNAVTVLEKEKLEWKALKKQMSLLAH</sequence>
<accession>A0A1G4IK27</accession>